<dbReference type="AlphaFoldDB" id="C8PL32"/>
<evidence type="ECO:0000313" key="1">
    <source>
        <dbReference type="EMBL" id="EEV16447.1"/>
    </source>
</evidence>
<comment type="caution">
    <text evidence="1">The sequence shown here is derived from an EMBL/GenBank/DDBJ whole genome shotgun (WGS) entry which is preliminary data.</text>
</comment>
<dbReference type="Proteomes" id="UP000005709">
    <property type="component" value="Unassembled WGS sequence"/>
</dbReference>
<name>C8PL32_9BACT</name>
<sequence length="37" mass="4165">MLRANFMSTCSRVDASEASRALNFKFSLGARIRCLKL</sequence>
<reference evidence="1 2" key="1">
    <citation type="submission" date="2009-07" db="EMBL/GenBank/DDBJ databases">
        <authorList>
            <person name="Madupu R."/>
            <person name="Sebastian Y."/>
            <person name="Durkin A.S."/>
            <person name="Torralba M."/>
            <person name="Methe B."/>
            <person name="Sutton G.G."/>
            <person name="Strausberg R.L."/>
            <person name="Nelson K.E."/>
        </authorList>
    </citation>
    <scope>NUCLEOTIDE SEQUENCE [LARGE SCALE GENOMIC DNA]</scope>
    <source>
        <strain evidence="1 2">RM3268</strain>
    </source>
</reference>
<protein>
    <submittedName>
        <fullName evidence="1">Uncharacterized protein</fullName>
    </submittedName>
</protein>
<accession>C8PL32</accession>
<keyword evidence="2" id="KW-1185">Reference proteome</keyword>
<evidence type="ECO:0000313" key="2">
    <source>
        <dbReference type="Proteomes" id="UP000005709"/>
    </source>
</evidence>
<gene>
    <name evidence="1" type="ORF">CAMGR0001_2822</name>
</gene>
<proteinExistence type="predicted"/>
<organism evidence="1 2">
    <name type="scientific">Campylobacter gracilis RM3268</name>
    <dbReference type="NCBI Taxonomy" id="553220"/>
    <lineage>
        <taxon>Bacteria</taxon>
        <taxon>Pseudomonadati</taxon>
        <taxon>Campylobacterota</taxon>
        <taxon>Epsilonproteobacteria</taxon>
        <taxon>Campylobacterales</taxon>
        <taxon>Campylobacteraceae</taxon>
        <taxon>Campylobacter</taxon>
    </lineage>
</organism>
<dbReference type="EMBL" id="ACYG01000031">
    <property type="protein sequence ID" value="EEV16447.1"/>
    <property type="molecule type" value="Genomic_DNA"/>
</dbReference>